<dbReference type="Pfam" id="PF05721">
    <property type="entry name" value="PhyH"/>
    <property type="match status" value="1"/>
</dbReference>
<dbReference type="GO" id="GO:0016706">
    <property type="term" value="F:2-oxoglutarate-dependent dioxygenase activity"/>
    <property type="evidence" value="ECO:0007669"/>
    <property type="project" value="UniProtKB-ARBA"/>
</dbReference>
<dbReference type="Proteomes" id="UP000247465">
    <property type="component" value="Chromosome"/>
</dbReference>
<feature type="compositionally biased region" description="Polar residues" evidence="2">
    <location>
        <begin position="281"/>
        <end position="291"/>
    </location>
</feature>
<comment type="cofactor">
    <cofactor evidence="1">
        <name>Fe(2+)</name>
        <dbReference type="ChEBI" id="CHEBI:29033"/>
    </cofactor>
</comment>
<dbReference type="AlphaFoldDB" id="A0A2Z4AE57"/>
<proteinExistence type="predicted"/>
<evidence type="ECO:0000313" key="3">
    <source>
        <dbReference type="EMBL" id="AWT59196.1"/>
    </source>
</evidence>
<gene>
    <name evidence="3" type="ORF">DF168_00377</name>
</gene>
<dbReference type="PANTHER" id="PTHR20883:SF48">
    <property type="entry name" value="ECTOINE DIOXYGENASE"/>
    <property type="match status" value="1"/>
</dbReference>
<dbReference type="GO" id="GO:0005506">
    <property type="term" value="F:iron ion binding"/>
    <property type="evidence" value="ECO:0007669"/>
    <property type="project" value="UniProtKB-ARBA"/>
</dbReference>
<name>A0A2Z4AE57_9BACT</name>
<dbReference type="Gene3D" id="2.60.120.620">
    <property type="entry name" value="q2cbj1_9rhob like domain"/>
    <property type="match status" value="1"/>
</dbReference>
<dbReference type="EMBL" id="CP029803">
    <property type="protein sequence ID" value="AWT59196.1"/>
    <property type="molecule type" value="Genomic_DNA"/>
</dbReference>
<dbReference type="KEGG" id="mtar:DF168_00377"/>
<dbReference type="SUPFAM" id="SSF51197">
    <property type="entry name" value="Clavaminate synthase-like"/>
    <property type="match status" value="1"/>
</dbReference>
<accession>A0A2Z4AE57</accession>
<protein>
    <recommendedName>
        <fullName evidence="5">Ectoine dioxygenase</fullName>
    </recommendedName>
</protein>
<evidence type="ECO:0008006" key="5">
    <source>
        <dbReference type="Google" id="ProtNLM"/>
    </source>
</evidence>
<evidence type="ECO:0000313" key="4">
    <source>
        <dbReference type="Proteomes" id="UP000247465"/>
    </source>
</evidence>
<organism evidence="3 4">
    <name type="scientific">Candidatus Moanibacter tarae</name>
    <dbReference type="NCBI Taxonomy" id="2200854"/>
    <lineage>
        <taxon>Bacteria</taxon>
        <taxon>Pseudomonadati</taxon>
        <taxon>Verrucomicrobiota</taxon>
        <taxon>Opitutia</taxon>
        <taxon>Puniceicoccales</taxon>
        <taxon>Puniceicoccales incertae sedis</taxon>
        <taxon>Candidatus Moanibacter</taxon>
    </lineage>
</organism>
<sequence>MVPSPPNLNIGKLKRELQERGFVVIHDLIPRDQALRIGDRLMEIMSALPDHDNPNGEQIMDQLFDRIEPIEDNMFLPLVTNSVHLDLVGSLLGPGFQQIGPGILWRMPGCLKRGLHADVPVPWFIQNNLPTPSNVCFMVNAIWMLTEFTRENGATLLLPYSHNFGHVCNKWLDPTSGKLRYENENIRRYRTKLESEGDNQLVASEGPPGSLLIFHGSTWHSPGPNITTNSNRLGASTGFIPAWLDPVYTAWGKDVLMSRATRNRMPPDVQMRNQRVKENYPDTSNLEAKQQ</sequence>
<evidence type="ECO:0000256" key="2">
    <source>
        <dbReference type="SAM" id="MobiDB-lite"/>
    </source>
</evidence>
<feature type="region of interest" description="Disordered" evidence="2">
    <location>
        <begin position="262"/>
        <end position="291"/>
    </location>
</feature>
<reference evidence="3 4" key="1">
    <citation type="submission" date="2018-06" db="EMBL/GenBank/DDBJ databases">
        <title>Draft Genome Sequence of a Novel Marine Bacterium Related to the Verrucomicrobia.</title>
        <authorList>
            <person name="Vosseberg J."/>
            <person name="Martijn J."/>
            <person name="Ettema T.J.G."/>
        </authorList>
    </citation>
    <scope>NUCLEOTIDE SEQUENCE [LARGE SCALE GENOMIC DNA]</scope>
    <source>
        <strain evidence="3">TARA_B100001123</strain>
    </source>
</reference>
<evidence type="ECO:0000256" key="1">
    <source>
        <dbReference type="ARBA" id="ARBA00001954"/>
    </source>
</evidence>
<dbReference type="InterPro" id="IPR008775">
    <property type="entry name" value="Phytyl_CoA_dOase-like"/>
</dbReference>
<dbReference type="PANTHER" id="PTHR20883">
    <property type="entry name" value="PHYTANOYL-COA DIOXYGENASE DOMAIN CONTAINING 1"/>
    <property type="match status" value="1"/>
</dbReference>